<sequence>MRPEKNETAYNFGIRCKNMLNLLLTKVKSSEGNINKREVKTEIHKGTVLQTYLRGIAQYGELGHRVRFRNPNDIETAMSYVLEEENFNYFIKQPSIPTINRPQTFMQPQGSFTSRTYPNFNRPIQPPMQSWQPRPNANPSFKFAKSPGQLEQRRLPIDIQKPIQVEPYHSISQPKSNNTKTSLNPRQIEQIQYKNVRDKLRLNHLNDEEKYLINKLCTEYKDICYSELLPLTFTNSVKHTLNLKDETPIYMKPYRKTPEQRTTLNLKDETPIYMKPYRKTPEQRTEIKEQVSNLLRQDIIEESNSPWSAPVSLVPKKMDASGKIKYRMVIDYRRLNDQTIDDKKIQLDKCEFLRKEVAYLGHIITKDGVKPNPDKINAIRKYPLPKTRTEIKSFLGLVGYYRKFIKDFAKLTKPLTKCLKKGVKIIIDDEYKKAFENCKNILMNKPVLEYPDFEKPFILTKNLIKIKNKLKTIVDEQITLTLDAMKTFNETINSIQDDQLALQAKLEQVELELNQSKYRSIQNEMQLYVYAIFNNLVFLTESVNNVLSTLVDALTFSKLQTYHPSIISPNELMREITDIGKQIDSKPIISPNELMREITDIGKQIDSKRIPIDLIAREMQYLNKLINIRIITITYILYQFLLIKPISHIQTQNPNIWQ</sequence>
<dbReference type="Proteomes" id="UP001458880">
    <property type="component" value="Unassembled WGS sequence"/>
</dbReference>
<dbReference type="PANTHER" id="PTHR33064">
    <property type="entry name" value="POL PROTEIN"/>
    <property type="match status" value="1"/>
</dbReference>
<reference evidence="2 3" key="1">
    <citation type="journal article" date="2024" name="BMC Genomics">
        <title>De novo assembly and annotation of Popillia japonica's genome with initial clues to its potential as an invasive pest.</title>
        <authorList>
            <person name="Cucini C."/>
            <person name="Boschi S."/>
            <person name="Funari R."/>
            <person name="Cardaioli E."/>
            <person name="Iannotti N."/>
            <person name="Marturano G."/>
            <person name="Paoli F."/>
            <person name="Bruttini M."/>
            <person name="Carapelli A."/>
            <person name="Frati F."/>
            <person name="Nardi F."/>
        </authorList>
    </citation>
    <scope>NUCLEOTIDE SEQUENCE [LARGE SCALE GENOMIC DNA]</scope>
    <source>
        <strain evidence="2">DMR45628</strain>
    </source>
</reference>
<evidence type="ECO:0000313" key="3">
    <source>
        <dbReference type="Proteomes" id="UP001458880"/>
    </source>
</evidence>
<organism evidence="2 3">
    <name type="scientific">Popillia japonica</name>
    <name type="common">Japanese beetle</name>
    <dbReference type="NCBI Taxonomy" id="7064"/>
    <lineage>
        <taxon>Eukaryota</taxon>
        <taxon>Metazoa</taxon>
        <taxon>Ecdysozoa</taxon>
        <taxon>Arthropoda</taxon>
        <taxon>Hexapoda</taxon>
        <taxon>Insecta</taxon>
        <taxon>Pterygota</taxon>
        <taxon>Neoptera</taxon>
        <taxon>Endopterygota</taxon>
        <taxon>Coleoptera</taxon>
        <taxon>Polyphaga</taxon>
        <taxon>Scarabaeiformia</taxon>
        <taxon>Scarabaeidae</taxon>
        <taxon>Rutelinae</taxon>
        <taxon>Popillia</taxon>
    </lineage>
</organism>
<protein>
    <recommendedName>
        <fullName evidence="1">RNA-directed DNA polymerase</fullName>
        <ecNumber evidence="1">2.7.7.49</ecNumber>
    </recommendedName>
</protein>
<keyword evidence="3" id="KW-1185">Reference proteome</keyword>
<name>A0AAW1MKU7_POPJA</name>
<comment type="caution">
    <text evidence="2">The sequence shown here is derived from an EMBL/GenBank/DDBJ whole genome shotgun (WGS) entry which is preliminary data.</text>
</comment>
<evidence type="ECO:0000313" key="2">
    <source>
        <dbReference type="EMBL" id="KAK9746925.1"/>
    </source>
</evidence>
<dbReference type="SUPFAM" id="SSF56672">
    <property type="entry name" value="DNA/RNA polymerases"/>
    <property type="match status" value="1"/>
</dbReference>
<dbReference type="InterPro" id="IPR043128">
    <property type="entry name" value="Rev_trsase/Diguanyl_cyclase"/>
</dbReference>
<dbReference type="Gene3D" id="3.30.70.270">
    <property type="match status" value="1"/>
</dbReference>
<accession>A0AAW1MKU7</accession>
<dbReference type="EC" id="2.7.7.49" evidence="1"/>
<dbReference type="EMBL" id="JASPKY010000036">
    <property type="protein sequence ID" value="KAK9746925.1"/>
    <property type="molecule type" value="Genomic_DNA"/>
</dbReference>
<gene>
    <name evidence="2" type="ORF">QE152_g5732</name>
</gene>
<proteinExistence type="predicted"/>
<dbReference type="AlphaFoldDB" id="A0AAW1MKU7"/>
<dbReference type="InterPro" id="IPR051320">
    <property type="entry name" value="Viral_Replic_Matur_Polypro"/>
</dbReference>
<dbReference type="FunFam" id="3.30.70.270:FF:000020">
    <property type="entry name" value="Transposon Tf2-6 polyprotein-like Protein"/>
    <property type="match status" value="1"/>
</dbReference>
<evidence type="ECO:0000256" key="1">
    <source>
        <dbReference type="ARBA" id="ARBA00012493"/>
    </source>
</evidence>
<dbReference type="PANTHER" id="PTHR33064:SF37">
    <property type="entry name" value="RIBONUCLEASE H"/>
    <property type="match status" value="1"/>
</dbReference>
<dbReference type="GO" id="GO:0003964">
    <property type="term" value="F:RNA-directed DNA polymerase activity"/>
    <property type="evidence" value="ECO:0007669"/>
    <property type="project" value="UniProtKB-EC"/>
</dbReference>
<dbReference type="InterPro" id="IPR043502">
    <property type="entry name" value="DNA/RNA_pol_sf"/>
</dbReference>
<dbReference type="Gene3D" id="3.10.10.10">
    <property type="entry name" value="HIV Type 1 Reverse Transcriptase, subunit A, domain 1"/>
    <property type="match status" value="1"/>
</dbReference>